<dbReference type="EMBL" id="DTGD01000126">
    <property type="protein sequence ID" value="HGB35925.1"/>
    <property type="molecule type" value="Genomic_DNA"/>
</dbReference>
<dbReference type="AlphaFoldDB" id="A0A7V3KNJ9"/>
<dbReference type="Pfam" id="PF04357">
    <property type="entry name" value="TamB"/>
    <property type="match status" value="1"/>
</dbReference>
<comment type="caution">
    <text evidence="7">The sequence shown here is derived from an EMBL/GenBank/DDBJ whole genome shotgun (WGS) entry which is preliminary data.</text>
</comment>
<proteinExistence type="predicted"/>
<comment type="subcellular location">
    <subcellularLocation>
        <location evidence="1">Membrane</location>
        <topology evidence="1">Single-pass membrane protein</topology>
    </subcellularLocation>
</comment>
<organism evidence="7">
    <name type="scientific">candidate division WOR-3 bacterium</name>
    <dbReference type="NCBI Taxonomy" id="2052148"/>
    <lineage>
        <taxon>Bacteria</taxon>
        <taxon>Bacteria division WOR-3</taxon>
    </lineage>
</organism>
<gene>
    <name evidence="7" type="ORF">ENV38_03345</name>
</gene>
<feature type="transmembrane region" description="Helical" evidence="5">
    <location>
        <begin position="7"/>
        <end position="26"/>
    </location>
</feature>
<evidence type="ECO:0000256" key="5">
    <source>
        <dbReference type="SAM" id="Phobius"/>
    </source>
</evidence>
<dbReference type="PANTHER" id="PTHR36985:SF1">
    <property type="entry name" value="TRANSLOCATION AND ASSEMBLY MODULE SUBUNIT TAMB"/>
    <property type="match status" value="1"/>
</dbReference>
<sequence>MLQKIKKIGIVALVVFTLTGATYFLFNLYSKILIQSYIGKLLKEKCTITGYQFNLFGSLKFKELKSGDVLFIKNLTINYNPLSLILFRTINYIHAEEFSINSKIFKKSGKGKSPTFPTTFAIPIQFNEIKINKGSIILDSNKIELNFIYLAGEGTGNTYRIRSYINSISYNGENLYFYSDIILKNNSVLIKDFEIQNEKLSVSGTSGAIYFPDSVKIKISLLKLQENNARDLSLLYLMQKGKLLINSPEIILHGHTIKEVNAEIRQALPESLLIEKATFKYKENLINGNGSYLIKRRRLSIKNLDISINEEGLKGDITSSMDFDDGDLSGKIISTNLRYLDSEPFQILCAFSFKNGELKISIQHLKSLNSNLTGKVTFANQTLKIYAKGILSVSDLLREQNGLIDFNIDYALKKDGRSGQAYFSGKALTFGKIGLKEVFLNLYSKGQTDTIKIKARGINAADFQLDSLKALLAAENLKSFTMNLLAFQRYSALSSDLFLSYLEGNNFDFQVRNLQLLMGDSDTVEIKDPLRITKRDSKVLIDDGEILINSKPLSLKGNLDLATKEINMQASANELKIRNLAGISLSFSGMINIAGNLKNPSIDSWINAENLRYKDYKDLNIYASVRLSGSGLIVDSTSIQGPSLHIEGGGFLPLTFSLLPFNMKPNNNEHYKIVVKISGLPIEKINEFTEKQLILNSMDVYGDIQIEGIYNSVPNLSGFLKVEKVSGVYTPIQLEFSSGEILAELEKDGFTIRRGIAFIDHGTVIINGYGKRLFKKEREISLTFAGTNVTLYPTYNIFASGDTKINLLINENGITVKGDALIKEATIFQSIRPSGGAYSQFPQNLNLVLNLRSEGNTFFVNELADIEIEGDLVFQIADGRMLLDGTANVVKGYFLYLDRIFEIQSGYVNFNSSVSLEPEFNLKAFSKVDTFNVYLALSGTMRNPQITLTSLPPLDELNIIYLLTLGRLYGDTTSAGGEELQEIKNRALTLASTLISQNLRRTLRFQELRLATTETTENPSLLIGFYPNPRLYFWYSHDIFDITKDMFRIRYKVNNNFGIFAERDEERRLLVGLDYMYEF</sequence>
<dbReference type="GO" id="GO:0097347">
    <property type="term" value="C:TAM protein secretion complex"/>
    <property type="evidence" value="ECO:0007669"/>
    <property type="project" value="TreeGrafter"/>
</dbReference>
<dbReference type="GO" id="GO:0005886">
    <property type="term" value="C:plasma membrane"/>
    <property type="evidence" value="ECO:0007669"/>
    <property type="project" value="InterPro"/>
</dbReference>
<evidence type="ECO:0000256" key="4">
    <source>
        <dbReference type="ARBA" id="ARBA00023136"/>
    </source>
</evidence>
<dbReference type="GO" id="GO:0009306">
    <property type="term" value="P:protein secretion"/>
    <property type="evidence" value="ECO:0007669"/>
    <property type="project" value="InterPro"/>
</dbReference>
<keyword evidence="4 5" id="KW-0472">Membrane</keyword>
<keyword evidence="2 5" id="KW-0812">Transmembrane</keyword>
<name>A0A7V3KNJ9_UNCW3</name>
<protein>
    <recommendedName>
        <fullName evidence="6">Translocation and assembly module TamB C-terminal domain-containing protein</fullName>
    </recommendedName>
</protein>
<evidence type="ECO:0000256" key="2">
    <source>
        <dbReference type="ARBA" id="ARBA00022692"/>
    </source>
</evidence>
<evidence type="ECO:0000313" key="7">
    <source>
        <dbReference type="EMBL" id="HGB35925.1"/>
    </source>
</evidence>
<evidence type="ECO:0000256" key="1">
    <source>
        <dbReference type="ARBA" id="ARBA00004167"/>
    </source>
</evidence>
<dbReference type="PANTHER" id="PTHR36985">
    <property type="entry name" value="TRANSLOCATION AND ASSEMBLY MODULE SUBUNIT TAMB"/>
    <property type="match status" value="1"/>
</dbReference>
<accession>A0A7V3KNJ9</accession>
<feature type="domain" description="Translocation and assembly module TamB C-terminal" evidence="6">
    <location>
        <begin position="760"/>
        <end position="1079"/>
    </location>
</feature>
<dbReference type="InterPro" id="IPR007452">
    <property type="entry name" value="TamB_C"/>
</dbReference>
<evidence type="ECO:0000256" key="3">
    <source>
        <dbReference type="ARBA" id="ARBA00022989"/>
    </source>
</evidence>
<reference evidence="7" key="1">
    <citation type="journal article" date="2020" name="mSystems">
        <title>Genome- and Community-Level Interaction Insights into Carbon Utilization and Element Cycling Functions of Hydrothermarchaeota in Hydrothermal Sediment.</title>
        <authorList>
            <person name="Zhou Z."/>
            <person name="Liu Y."/>
            <person name="Xu W."/>
            <person name="Pan J."/>
            <person name="Luo Z.H."/>
            <person name="Li M."/>
        </authorList>
    </citation>
    <scope>NUCLEOTIDE SEQUENCE [LARGE SCALE GENOMIC DNA]</scope>
    <source>
        <strain evidence="7">SpSt-754</strain>
    </source>
</reference>
<keyword evidence="3 5" id="KW-1133">Transmembrane helix</keyword>
<evidence type="ECO:0000259" key="6">
    <source>
        <dbReference type="Pfam" id="PF04357"/>
    </source>
</evidence>